<evidence type="ECO:0000313" key="1">
    <source>
        <dbReference type="EMBL" id="PWI33447.1"/>
    </source>
</evidence>
<dbReference type="NCBIfam" id="NF041551">
    <property type="entry name" value="YlcI_YnfO_N"/>
    <property type="match status" value="1"/>
</dbReference>
<name>A0A2U3B9K0_9VIBR</name>
<dbReference type="OrthoDB" id="6419848at2"/>
<evidence type="ECO:0000313" key="2">
    <source>
        <dbReference type="Proteomes" id="UP000245362"/>
    </source>
</evidence>
<dbReference type="AlphaFoldDB" id="A0A2U3B9K0"/>
<comment type="caution">
    <text evidence="1">The sequence shown here is derived from an EMBL/GenBank/DDBJ whole genome shotgun (WGS) entry which is preliminary data.</text>
</comment>
<protein>
    <recommendedName>
        <fullName evidence="3">Recombinase domain-containing protein</fullName>
    </recommendedName>
</protein>
<dbReference type="Proteomes" id="UP000245362">
    <property type="component" value="Unassembled WGS sequence"/>
</dbReference>
<keyword evidence="2" id="KW-1185">Reference proteome</keyword>
<evidence type="ECO:0008006" key="3">
    <source>
        <dbReference type="Google" id="ProtNLM"/>
    </source>
</evidence>
<accession>A0A2U3B9K0</accession>
<organism evidence="1 2">
    <name type="scientific">Vibrio albus</name>
    <dbReference type="NCBI Taxonomy" id="2200953"/>
    <lineage>
        <taxon>Bacteria</taxon>
        <taxon>Pseudomonadati</taxon>
        <taxon>Pseudomonadota</taxon>
        <taxon>Gammaproteobacteria</taxon>
        <taxon>Vibrionales</taxon>
        <taxon>Vibrionaceae</taxon>
        <taxon>Vibrio</taxon>
    </lineage>
</organism>
<reference evidence="1 2" key="1">
    <citation type="submission" date="2018-05" db="EMBL/GenBank/DDBJ databases">
        <title>Vibrio limimaris sp. nov., isolated from marine sediment.</title>
        <authorList>
            <person name="Li C.-M."/>
        </authorList>
    </citation>
    <scope>NUCLEOTIDE SEQUENCE [LARGE SCALE GENOMIC DNA]</scope>
    <source>
        <strain evidence="1 2">E4404</strain>
    </source>
</reference>
<gene>
    <name evidence="1" type="ORF">DI392_11420</name>
</gene>
<sequence>MKKIVVVLNSNTNRQSAKKNIRFEHELLAAIEEIRPEETSFSQWVKDACKEKLNRVHGVSESCAQFPNTQDSDVYTSNHTCVRTQTPEIERSAVELAIEWHEQGMFHQQIADRLNQMGKLSPDGKRWTRLLIRQFVNQD</sequence>
<proteinExistence type="predicted"/>
<dbReference type="RefSeq" id="WP_109320031.1">
    <property type="nucleotide sequence ID" value="NZ_QFWT01000005.1"/>
</dbReference>
<dbReference type="EMBL" id="QFWT01000005">
    <property type="protein sequence ID" value="PWI33447.1"/>
    <property type="molecule type" value="Genomic_DNA"/>
</dbReference>